<gene>
    <name evidence="1" type="ORF">HPE63_17510</name>
</gene>
<name>A0ABR7VHW1_9FLAO</name>
<evidence type="ECO:0000313" key="2">
    <source>
        <dbReference type="Proteomes" id="UP000598350"/>
    </source>
</evidence>
<protein>
    <recommendedName>
        <fullName evidence="3">Lipocalin-like domain-containing protein</fullName>
    </recommendedName>
</protein>
<dbReference type="Proteomes" id="UP000598350">
    <property type="component" value="Unassembled WGS sequence"/>
</dbReference>
<comment type="caution">
    <text evidence="1">The sequence shown here is derived from an EMBL/GenBank/DDBJ whole genome shotgun (WGS) entry which is preliminary data.</text>
</comment>
<sequence length="196" mass="22402">MKSLYLICVLWSIVIYSSRLSDHSTEGLPEQQRINGTYQLTFYEYSASRLDNTRSDDDWDLRYANSICRATNISMSVTFQDDGTFKAEGGYLGTSIDPNLPRHTMLTRSDEFTQDGKWKIDNNKLVFSDDEFLGYPISMNPWTLTIFHSVEEFPIDGLKIVDITNEKITLELVSNVDVDFGIPSKVQFIGTVILEK</sequence>
<evidence type="ECO:0008006" key="3">
    <source>
        <dbReference type="Google" id="ProtNLM"/>
    </source>
</evidence>
<keyword evidence="2" id="KW-1185">Reference proteome</keyword>
<dbReference type="RefSeq" id="WP_188315603.1">
    <property type="nucleotide sequence ID" value="NZ_JABTCG010000009.1"/>
</dbReference>
<evidence type="ECO:0000313" key="1">
    <source>
        <dbReference type="EMBL" id="MBD0852480.1"/>
    </source>
</evidence>
<accession>A0ABR7VHW1</accession>
<dbReference type="EMBL" id="JABTCG010000009">
    <property type="protein sequence ID" value="MBD0852480.1"/>
    <property type="molecule type" value="Genomic_DNA"/>
</dbReference>
<reference evidence="1 2" key="1">
    <citation type="submission" date="2020-05" db="EMBL/GenBank/DDBJ databases">
        <title>The draft genome sequence of Maribacter arenosus CAU 1321.</title>
        <authorList>
            <person name="Mu L."/>
        </authorList>
    </citation>
    <scope>NUCLEOTIDE SEQUENCE [LARGE SCALE GENOMIC DNA]</scope>
    <source>
        <strain evidence="1 2">CAU 1321</strain>
    </source>
</reference>
<organism evidence="1 2">
    <name type="scientific">Maribacter arenosus</name>
    <dbReference type="NCBI Taxonomy" id="1854708"/>
    <lineage>
        <taxon>Bacteria</taxon>
        <taxon>Pseudomonadati</taxon>
        <taxon>Bacteroidota</taxon>
        <taxon>Flavobacteriia</taxon>
        <taxon>Flavobacteriales</taxon>
        <taxon>Flavobacteriaceae</taxon>
        <taxon>Maribacter</taxon>
    </lineage>
</organism>
<proteinExistence type="predicted"/>